<protein>
    <submittedName>
        <fullName evidence="6">CbbQ/NirQ/NorQ/GpvN family protein</fullName>
    </submittedName>
</protein>
<dbReference type="Proteomes" id="UP001061302">
    <property type="component" value="Chromosome"/>
</dbReference>
<gene>
    <name evidence="6" type="ORF">N8I74_07905</name>
</gene>
<dbReference type="Pfam" id="PF08406">
    <property type="entry name" value="CbbQ_C"/>
    <property type="match status" value="1"/>
</dbReference>
<dbReference type="PANTHER" id="PTHR42759:SF7">
    <property type="entry name" value="DENITRIFICATION REGULATORY PROTEIN NIRQ"/>
    <property type="match status" value="1"/>
</dbReference>
<keyword evidence="2" id="KW-0547">Nucleotide-binding</keyword>
<organism evidence="6 7">
    <name type="scientific">Chitiniphilus purpureus</name>
    <dbReference type="NCBI Taxonomy" id="2981137"/>
    <lineage>
        <taxon>Bacteria</taxon>
        <taxon>Pseudomonadati</taxon>
        <taxon>Pseudomonadota</taxon>
        <taxon>Betaproteobacteria</taxon>
        <taxon>Neisseriales</taxon>
        <taxon>Chitinibacteraceae</taxon>
        <taxon>Chitiniphilus</taxon>
    </lineage>
</organism>
<reference evidence="6" key="1">
    <citation type="submission" date="2022-10" db="EMBL/GenBank/DDBJ databases">
        <title>Chitiniphilus purpureus sp. nov., a novel chitin-degrading bacterium isolated from crawfish pond sediment.</title>
        <authorList>
            <person name="Li K."/>
        </authorList>
    </citation>
    <scope>NUCLEOTIDE SEQUENCE</scope>
    <source>
        <strain evidence="6">CD1</strain>
    </source>
</reference>
<dbReference type="Pfam" id="PF07728">
    <property type="entry name" value="AAA_5"/>
    <property type="match status" value="1"/>
</dbReference>
<feature type="domain" description="CbbQ/NirQ/NorQ C-terminal" evidence="5">
    <location>
        <begin position="190"/>
        <end position="273"/>
    </location>
</feature>
<comment type="similarity">
    <text evidence="1">Belongs to the CbbQ/NirQ/NorQ/GpvN family.</text>
</comment>
<evidence type="ECO:0000313" key="7">
    <source>
        <dbReference type="Proteomes" id="UP001061302"/>
    </source>
</evidence>
<dbReference type="InterPro" id="IPR013615">
    <property type="entry name" value="CbbQ_C"/>
</dbReference>
<dbReference type="SUPFAM" id="SSF52540">
    <property type="entry name" value="P-loop containing nucleoside triphosphate hydrolases"/>
    <property type="match status" value="1"/>
</dbReference>
<evidence type="ECO:0000256" key="1">
    <source>
        <dbReference type="ARBA" id="ARBA00009417"/>
    </source>
</evidence>
<dbReference type="EMBL" id="CP106753">
    <property type="protein sequence ID" value="UXY16927.1"/>
    <property type="molecule type" value="Genomic_DNA"/>
</dbReference>
<keyword evidence="7" id="KW-1185">Reference proteome</keyword>
<dbReference type="PANTHER" id="PTHR42759">
    <property type="entry name" value="MOXR FAMILY PROTEIN"/>
    <property type="match status" value="1"/>
</dbReference>
<dbReference type="InterPro" id="IPR027417">
    <property type="entry name" value="P-loop_NTPase"/>
</dbReference>
<evidence type="ECO:0000256" key="3">
    <source>
        <dbReference type="ARBA" id="ARBA00022840"/>
    </source>
</evidence>
<dbReference type="Gene3D" id="3.40.50.300">
    <property type="entry name" value="P-loop containing nucleotide triphosphate hydrolases"/>
    <property type="match status" value="1"/>
</dbReference>
<name>A0ABY6DRH2_9NEIS</name>
<dbReference type="RefSeq" id="WP_263126345.1">
    <property type="nucleotide sequence ID" value="NZ_CP106753.1"/>
</dbReference>
<dbReference type="InterPro" id="IPR050764">
    <property type="entry name" value="CbbQ/NirQ/NorQ/GpvN"/>
</dbReference>
<accession>A0ABY6DRH2</accession>
<keyword evidence="3" id="KW-0067">ATP-binding</keyword>
<evidence type="ECO:0000259" key="4">
    <source>
        <dbReference type="Pfam" id="PF07728"/>
    </source>
</evidence>
<evidence type="ECO:0000313" key="6">
    <source>
        <dbReference type="EMBL" id="UXY16927.1"/>
    </source>
</evidence>
<feature type="domain" description="ATPase dynein-related AAA" evidence="4">
    <location>
        <begin position="44"/>
        <end position="177"/>
    </location>
</feature>
<dbReference type="InterPro" id="IPR011704">
    <property type="entry name" value="ATPase_dyneun-rel_AAA"/>
</dbReference>
<evidence type="ECO:0000259" key="5">
    <source>
        <dbReference type="Pfam" id="PF08406"/>
    </source>
</evidence>
<evidence type="ECO:0000256" key="2">
    <source>
        <dbReference type="ARBA" id="ARBA00022741"/>
    </source>
</evidence>
<proteinExistence type="inferred from homology"/>
<sequence length="276" mass="29873">MRGGAALALDGQAPVEADAEAPFYLPYGNEVAVFEQCHARRLAVLLKGPTGCGKTRFVEYMAWRLGRPLVTIACHDDLTANDLIGRFLIRHDSTVWQDGPLTRAVREGALCYLDEVVEARQDTVVVLHPLADHRRLLPIDKTGETVAAAPGFQLVVSYNPGYQRMLKELKPSTRQRFVALEFDFPELEREAAIIVRESGIDRATAHGLALFGKRLRALDQQGLAEVPSTRLLIAAAQLVAGGIAIAIACQVAIIAPLSDDAALVGAMQDLVAASFP</sequence>